<proteinExistence type="predicted"/>
<organism evidence="1 2">
    <name type="scientific">Persea americana</name>
    <name type="common">Avocado</name>
    <dbReference type="NCBI Taxonomy" id="3435"/>
    <lineage>
        <taxon>Eukaryota</taxon>
        <taxon>Viridiplantae</taxon>
        <taxon>Streptophyta</taxon>
        <taxon>Embryophyta</taxon>
        <taxon>Tracheophyta</taxon>
        <taxon>Spermatophyta</taxon>
        <taxon>Magnoliopsida</taxon>
        <taxon>Magnoliidae</taxon>
        <taxon>Laurales</taxon>
        <taxon>Lauraceae</taxon>
        <taxon>Persea</taxon>
    </lineage>
</organism>
<reference evidence="1 2" key="1">
    <citation type="journal article" date="2022" name="Hortic Res">
        <title>A haplotype resolved chromosomal level avocado genome allows analysis of novel avocado genes.</title>
        <authorList>
            <person name="Nath O."/>
            <person name="Fletcher S.J."/>
            <person name="Hayward A."/>
            <person name="Shaw L.M."/>
            <person name="Masouleh A.K."/>
            <person name="Furtado A."/>
            <person name="Henry R.J."/>
            <person name="Mitter N."/>
        </authorList>
    </citation>
    <scope>NUCLEOTIDE SEQUENCE [LARGE SCALE GENOMIC DNA]</scope>
    <source>
        <strain evidence="2">cv. Hass</strain>
    </source>
</reference>
<dbReference type="Proteomes" id="UP001234297">
    <property type="component" value="Chromosome 9"/>
</dbReference>
<accession>A0ACC2KJH5</accession>
<keyword evidence="2" id="KW-1185">Reference proteome</keyword>
<protein>
    <submittedName>
        <fullName evidence="1">Uncharacterized protein</fullName>
    </submittedName>
</protein>
<evidence type="ECO:0000313" key="2">
    <source>
        <dbReference type="Proteomes" id="UP001234297"/>
    </source>
</evidence>
<name>A0ACC2KJH5_PERAE</name>
<dbReference type="EMBL" id="CM056817">
    <property type="protein sequence ID" value="KAJ8620912.1"/>
    <property type="molecule type" value="Genomic_DNA"/>
</dbReference>
<gene>
    <name evidence="1" type="ORF">MRB53_029441</name>
</gene>
<comment type="caution">
    <text evidence="1">The sequence shown here is derived from an EMBL/GenBank/DDBJ whole genome shotgun (WGS) entry which is preliminary data.</text>
</comment>
<sequence>MQLEWVAEQGFVCFLKTDLELNLAVGNAELSYSDSLERKTAGNKTIQKESLHTVWFPIPPSQKTPFLFFSISLLLLLLLLDLSIFSMATMSEEGDRTCPLCAEEMDLTDQQLKACKCGYEICVWCWHHLMDMAEKDDTEGRCPACRMPYDKEKIVGMAANCERMVAEINSERRLKSQKAKSKASEGRKHLSSVRVIQRNLVYIIGLPNHLADESALEHKEYFGQYGKVLKVSITKPASGSQHPSNPNTCSVYITYGKEEEAVRCIQSVHGFILEGRSLRACFGTTKYCHTWLRNMVCNNPDCLYLHDMGTPEDSFSKDEIISAYTRSRVQQITGAANNSQGRSGNVLPPPADEVYNNSSASPGKLVVKNSSNNPSNHVKVPPNGSSSSGRSSVLPAAASWGLRASSNRQPAASMACQQAPTKQKTDIHNDSSTLSSMTTSVTVTSDLRNIGGMKPVVSKECDLVHLNGRSGLEATESTRCQTTGDALAKVFSDPEYATMTDYSTPEYKGRVLTRSSISEDIDGQQSCGFVHGEVANGCVAVDGTIELEPFRMSSVDMENHLAIENTDISKHPSLICDYFSTGLDGNPFVDAQCCSEDGNDTIESLTSLPQRKAVMVSESSCVSSDIPNWSSELKKGPGSVMGDGLLPVDDRRLKISEAPATYPSYVTYSSNLLEAPHLSSDLSSNHGEAGNSSILGNADHRTADTLLPFGGSILSNGYNKNKFSSCELGCHDERSEIISNVERVSCSESVSADASKFDRIPDIDLGERSIISDILSLDLETWDKSSSSSPSLAQIFGETEKQNSPLKLLSSWKPQSNCQSRFSFARQEDFVNQATNLEPSFSNHGHVQKKHFNLLDSVDDRGTYQDNFRNSLEVSESLIDSLVSPANKAGVSRAQISAPPGFSVPSRSAPPGFSSQERTDRACVSPSSGNQMLESPLLRKQYQAPSFGNIGGSSGDVEFIDPAILAVGKGTPPLSMSNTCFDLAPTFPSQINAPDHDSRLRLLMQQSFSTHQNYGFSDHMVDRFSPLNDLYTPSALVERTQGNSLSHLSHMSLPQSKNPQQSTGQWDGWSEVQTGNDLVLSEILRNERLGFGKYFPSHEELKFHMPSSDVYNRAFRM</sequence>
<evidence type="ECO:0000313" key="1">
    <source>
        <dbReference type="EMBL" id="KAJ8620912.1"/>
    </source>
</evidence>